<reference evidence="2 3" key="1">
    <citation type="journal article" date="2011" name="J. Bacteriol.">
        <title>Complete genome sequence of 'Vulcanisaeta moutnovskia' strain 768-28, a novel member of the hyperthermophilic crenarchaeal genus vulcanisaeta.</title>
        <authorList>
            <person name="Gumerov V.M."/>
            <person name="Mardanov A.V."/>
            <person name="Beletsky A.V."/>
            <person name="Prokofeva M.I."/>
            <person name="Bonch-Osmolovskaya E.A."/>
            <person name="Ravin N.V."/>
            <person name="Skryabin K.G."/>
        </authorList>
    </citation>
    <scope>NUCLEOTIDE SEQUENCE [LARGE SCALE GENOMIC DNA]</scope>
    <source>
        <strain evidence="2 3">768-28</strain>
    </source>
</reference>
<dbReference type="RefSeq" id="WP_013605356.1">
    <property type="nucleotide sequence ID" value="NC_015151.1"/>
</dbReference>
<keyword evidence="1" id="KW-0472">Membrane</keyword>
<sequence length="73" mass="8159">MGIRMVTDVDGDRVNHILIVILIIIILMGIPYAFIIIVTVTINIDVSAYGVNTLFRNNRNNATKFVNTQLAQN</sequence>
<dbReference type="EMBL" id="CP002529">
    <property type="protein sequence ID" value="ADY02194.1"/>
    <property type="molecule type" value="Genomic_DNA"/>
</dbReference>
<evidence type="ECO:0000313" key="3">
    <source>
        <dbReference type="Proteomes" id="UP000007485"/>
    </source>
</evidence>
<dbReference type="HOGENOM" id="CLU_2695982_0_0_2"/>
<keyword evidence="1" id="KW-1133">Transmembrane helix</keyword>
<gene>
    <name evidence="2" type="ordered locus">VMUT_1994</name>
</gene>
<evidence type="ECO:0000256" key="1">
    <source>
        <dbReference type="SAM" id="Phobius"/>
    </source>
</evidence>
<proteinExistence type="predicted"/>
<feature type="transmembrane region" description="Helical" evidence="1">
    <location>
        <begin position="17"/>
        <end position="42"/>
    </location>
</feature>
<keyword evidence="3" id="KW-1185">Reference proteome</keyword>
<name>F0QW99_VULM7</name>
<organism evidence="2 3">
    <name type="scientific">Vulcanisaeta moutnovskia (strain 768-28)</name>
    <dbReference type="NCBI Taxonomy" id="985053"/>
    <lineage>
        <taxon>Archaea</taxon>
        <taxon>Thermoproteota</taxon>
        <taxon>Thermoprotei</taxon>
        <taxon>Thermoproteales</taxon>
        <taxon>Thermoproteaceae</taxon>
        <taxon>Vulcanisaeta</taxon>
    </lineage>
</organism>
<evidence type="ECO:0000313" key="2">
    <source>
        <dbReference type="EMBL" id="ADY02194.1"/>
    </source>
</evidence>
<dbReference type="GeneID" id="10289646"/>
<dbReference type="Proteomes" id="UP000007485">
    <property type="component" value="Chromosome"/>
</dbReference>
<keyword evidence="1" id="KW-0812">Transmembrane</keyword>
<accession>F0QW99</accession>
<protein>
    <submittedName>
        <fullName evidence="2">Uncharacterized protein</fullName>
    </submittedName>
</protein>
<dbReference type="AlphaFoldDB" id="F0QW99"/>
<dbReference type="KEGG" id="vmo:VMUT_1994"/>